<sequence>MNAITPSSGPVPTGRNQTIDILRGMALVLILIVHCSFDFTGWDWTIPEEHVPELPMAALNPTVGGLVDFFLRDKARALFALMFGVSFALQLARSEQSGRSFERMFIKRMVLLAMIGLVHGHLIYYFEILRLYAMAGLLMLLLWRLPNKALLPLVGFLTVLAPIVGYGLLQALGLDFMAGRPPQSEIFVAFTSDSPREILSINHRLATSTYLPGFLIGFGMPILGNFLLGLWLARKGWLQDPMVHRKALKRLMVVGLVFGLLLQSSSLIMPQLDPASPVWLFLLLGIAFLAAAPMLMLGYVGTITLLCTHPLWIRVLRWLAPAGRMTLTHYIMQSVFAWVIFYGVGLGLYGRIGPALAVPIGLLLATFQVLLSIWWLKRYRSGPLEWLWRWAIEGLRPQWRRESHSAP</sequence>
<reference evidence="4 5" key="1">
    <citation type="journal article" date="2012" name="J. Bacteriol.">
        <title>Draft Genome Sequence of Cecembia lonarensis Strain LW9T, Isolated from Lonar Lake, a Haloalkaline Lake in India.</title>
        <authorList>
            <person name="Shivaji S."/>
            <person name="Ara S."/>
            <person name="Singh A."/>
            <person name="Pinnaka A.K."/>
        </authorList>
    </citation>
    <scope>NUCLEOTIDE SEQUENCE [LARGE SCALE GENOMIC DNA]</scope>
    <source>
        <strain evidence="4 5">LW9</strain>
    </source>
</reference>
<organism evidence="4 5">
    <name type="scientific">Cecembia lonarensis (strain CCUG 58316 / KCTC 22772 / LW9)</name>
    <dbReference type="NCBI Taxonomy" id="1225176"/>
    <lineage>
        <taxon>Bacteria</taxon>
        <taxon>Pseudomonadati</taxon>
        <taxon>Bacteroidota</taxon>
        <taxon>Cytophagia</taxon>
        <taxon>Cytophagales</taxon>
        <taxon>Cyclobacteriaceae</taxon>
        <taxon>Cecembia</taxon>
    </lineage>
</organism>
<dbReference type="InterPro" id="IPR052529">
    <property type="entry name" value="Bact_Transport_Assoc"/>
</dbReference>
<feature type="transmembrane region" description="Helical" evidence="1">
    <location>
        <begin position="253"/>
        <end position="272"/>
    </location>
</feature>
<feature type="transmembrane region" description="Helical" evidence="1">
    <location>
        <begin position="75"/>
        <end position="92"/>
    </location>
</feature>
<evidence type="ECO:0000313" key="4">
    <source>
        <dbReference type="EMBL" id="EKB51245.1"/>
    </source>
</evidence>
<feature type="domain" description="Heparan-alpha-glucosaminide N-acetyltransferase catalytic" evidence="3">
    <location>
        <begin position="15"/>
        <end position="163"/>
    </location>
</feature>
<feature type="transmembrane region" description="Helical" evidence="1">
    <location>
        <begin position="355"/>
        <end position="376"/>
    </location>
</feature>
<dbReference type="AlphaFoldDB" id="K1L4C2"/>
<evidence type="ECO:0000256" key="1">
    <source>
        <dbReference type="SAM" id="Phobius"/>
    </source>
</evidence>
<dbReference type="PANTHER" id="PTHR30590:SF2">
    <property type="entry name" value="INNER MEMBRANE PROTEIN"/>
    <property type="match status" value="1"/>
</dbReference>
<evidence type="ECO:0008006" key="6">
    <source>
        <dbReference type="Google" id="ProtNLM"/>
    </source>
</evidence>
<keyword evidence="1" id="KW-0812">Transmembrane</keyword>
<evidence type="ECO:0000313" key="5">
    <source>
        <dbReference type="Proteomes" id="UP000004478"/>
    </source>
</evidence>
<feature type="transmembrane region" description="Helical" evidence="1">
    <location>
        <begin position="278"/>
        <end position="306"/>
    </location>
</feature>
<name>K1L4C2_CECL9</name>
<gene>
    <name evidence="4" type="ORF">B879_00039</name>
</gene>
<keyword evidence="1" id="KW-0472">Membrane</keyword>
<dbReference type="InterPro" id="IPR007349">
    <property type="entry name" value="DUF418"/>
</dbReference>
<protein>
    <recommendedName>
        <fullName evidence="6">DUF418 domain-containing protein</fullName>
    </recommendedName>
</protein>
<feature type="transmembrane region" description="Helical" evidence="1">
    <location>
        <begin position="327"/>
        <end position="349"/>
    </location>
</feature>
<dbReference type="InterPro" id="IPR012429">
    <property type="entry name" value="HGSNAT_cat"/>
</dbReference>
<evidence type="ECO:0000259" key="3">
    <source>
        <dbReference type="Pfam" id="PF07786"/>
    </source>
</evidence>
<evidence type="ECO:0000259" key="2">
    <source>
        <dbReference type="Pfam" id="PF04235"/>
    </source>
</evidence>
<proteinExistence type="predicted"/>
<comment type="caution">
    <text evidence="4">The sequence shown here is derived from an EMBL/GenBank/DDBJ whole genome shotgun (WGS) entry which is preliminary data.</text>
</comment>
<feature type="transmembrane region" description="Helical" evidence="1">
    <location>
        <begin position="21"/>
        <end position="42"/>
    </location>
</feature>
<feature type="transmembrane region" description="Helical" evidence="1">
    <location>
        <begin position="150"/>
        <end position="169"/>
    </location>
</feature>
<feature type="transmembrane region" description="Helical" evidence="1">
    <location>
        <begin position="210"/>
        <end position="232"/>
    </location>
</feature>
<dbReference type="PATRIC" id="fig|1225176.3.peg.39"/>
<keyword evidence="5" id="KW-1185">Reference proteome</keyword>
<dbReference type="EMBL" id="AMGM01000001">
    <property type="protein sequence ID" value="EKB51245.1"/>
    <property type="molecule type" value="Genomic_DNA"/>
</dbReference>
<accession>K1L4C2</accession>
<feature type="transmembrane region" description="Helical" evidence="1">
    <location>
        <begin position="104"/>
        <end position="122"/>
    </location>
</feature>
<dbReference type="Pfam" id="PF07786">
    <property type="entry name" value="HGSNAT_cat"/>
    <property type="match status" value="1"/>
</dbReference>
<dbReference type="Proteomes" id="UP000004478">
    <property type="component" value="Unassembled WGS sequence"/>
</dbReference>
<dbReference type="PANTHER" id="PTHR30590">
    <property type="entry name" value="INNER MEMBRANE PROTEIN"/>
    <property type="match status" value="1"/>
</dbReference>
<feature type="domain" description="DUF418" evidence="2">
    <location>
        <begin position="232"/>
        <end position="392"/>
    </location>
</feature>
<keyword evidence="1" id="KW-1133">Transmembrane helix</keyword>
<dbReference type="Pfam" id="PF04235">
    <property type="entry name" value="DUF418"/>
    <property type="match status" value="1"/>
</dbReference>
<feature type="transmembrane region" description="Helical" evidence="1">
    <location>
        <begin position="128"/>
        <end position="143"/>
    </location>
</feature>